<organism evidence="23 24">
    <name type="scientific">Carpinus fangiana</name>
    <dbReference type="NCBI Taxonomy" id="176857"/>
    <lineage>
        <taxon>Eukaryota</taxon>
        <taxon>Viridiplantae</taxon>
        <taxon>Streptophyta</taxon>
        <taxon>Embryophyta</taxon>
        <taxon>Tracheophyta</taxon>
        <taxon>Spermatophyta</taxon>
        <taxon>Magnoliopsida</taxon>
        <taxon>eudicotyledons</taxon>
        <taxon>Gunneridae</taxon>
        <taxon>Pentapetalae</taxon>
        <taxon>rosids</taxon>
        <taxon>fabids</taxon>
        <taxon>Fagales</taxon>
        <taxon>Betulaceae</taxon>
        <taxon>Carpinus</taxon>
    </lineage>
</organism>
<keyword evidence="24" id="KW-1185">Reference proteome</keyword>
<keyword evidence="10 18" id="KW-0547">Nucleotide-binding</keyword>
<dbReference type="InterPro" id="IPR024788">
    <property type="entry name" value="Malectin-like_Carb-bd_dom"/>
</dbReference>
<dbReference type="Pfam" id="PF12819">
    <property type="entry name" value="Malectin_like"/>
    <property type="match status" value="1"/>
</dbReference>
<dbReference type="Pfam" id="PF00560">
    <property type="entry name" value="LRR_1"/>
    <property type="match status" value="1"/>
</dbReference>
<dbReference type="SMART" id="SM00220">
    <property type="entry name" value="S_TKc"/>
    <property type="match status" value="1"/>
</dbReference>
<protein>
    <recommendedName>
        <fullName evidence="2">non-specific serine/threonine protein kinase</fullName>
        <ecNumber evidence="2">2.7.11.1</ecNumber>
    </recommendedName>
</protein>
<evidence type="ECO:0000256" key="18">
    <source>
        <dbReference type="PROSITE-ProRule" id="PRU10141"/>
    </source>
</evidence>
<keyword evidence="8 21" id="KW-0732">Signal</keyword>
<dbReference type="PROSITE" id="PS00108">
    <property type="entry name" value="PROTEIN_KINASE_ST"/>
    <property type="match status" value="1"/>
</dbReference>
<dbReference type="AlphaFoldDB" id="A0A5N6QTS4"/>
<evidence type="ECO:0000256" key="9">
    <source>
        <dbReference type="ARBA" id="ARBA00022737"/>
    </source>
</evidence>
<feature type="compositionally biased region" description="Pro residues" evidence="19">
    <location>
        <begin position="920"/>
        <end position="935"/>
    </location>
</feature>
<reference evidence="23 24" key="1">
    <citation type="submission" date="2019-06" db="EMBL/GenBank/DDBJ databases">
        <title>A chromosomal-level reference genome of Carpinus fangiana (Coryloideae, Betulaceae).</title>
        <authorList>
            <person name="Yang X."/>
            <person name="Wang Z."/>
            <person name="Zhang L."/>
            <person name="Hao G."/>
            <person name="Liu J."/>
            <person name="Yang Y."/>
        </authorList>
    </citation>
    <scope>NUCLEOTIDE SEQUENCE [LARGE SCALE GENOMIC DNA]</scope>
    <source>
        <strain evidence="23">Cfa_2016G</strain>
        <tissue evidence="23">Leaf</tissue>
    </source>
</reference>
<dbReference type="PANTHER" id="PTHR45631">
    <property type="entry name" value="OS07G0107800 PROTEIN-RELATED"/>
    <property type="match status" value="1"/>
</dbReference>
<dbReference type="Gene3D" id="3.80.10.10">
    <property type="entry name" value="Ribonuclease Inhibitor"/>
    <property type="match status" value="1"/>
</dbReference>
<dbReference type="PROSITE" id="PS00107">
    <property type="entry name" value="PROTEIN_KINASE_ATP"/>
    <property type="match status" value="1"/>
</dbReference>
<feature type="signal peptide" evidence="21">
    <location>
        <begin position="1"/>
        <end position="29"/>
    </location>
</feature>
<evidence type="ECO:0000256" key="16">
    <source>
        <dbReference type="ARBA" id="ARBA00047899"/>
    </source>
</evidence>
<dbReference type="FunFam" id="1.10.510.10:FF:000146">
    <property type="entry name" value="LRR receptor-like serine/threonine-protein kinase IOS1"/>
    <property type="match status" value="1"/>
</dbReference>
<feature type="region of interest" description="Disordered" evidence="19">
    <location>
        <begin position="912"/>
        <end position="935"/>
    </location>
</feature>
<proteinExistence type="predicted"/>
<dbReference type="InterPro" id="IPR011009">
    <property type="entry name" value="Kinase-like_dom_sf"/>
</dbReference>
<dbReference type="GO" id="GO:0005524">
    <property type="term" value="F:ATP binding"/>
    <property type="evidence" value="ECO:0007669"/>
    <property type="project" value="UniProtKB-UniRule"/>
</dbReference>
<evidence type="ECO:0000256" key="15">
    <source>
        <dbReference type="ARBA" id="ARBA00023170"/>
    </source>
</evidence>
<dbReference type="SUPFAM" id="SSF56112">
    <property type="entry name" value="Protein kinase-like (PK-like)"/>
    <property type="match status" value="1"/>
</dbReference>
<feature type="domain" description="Protein kinase" evidence="22">
    <location>
        <begin position="602"/>
        <end position="878"/>
    </location>
</feature>
<keyword evidence="7 20" id="KW-0812">Transmembrane</keyword>
<accession>A0A5N6QTS4</accession>
<dbReference type="FunFam" id="3.80.10.10:FF:000129">
    <property type="entry name" value="Leucine-rich repeat receptor-like kinase"/>
    <property type="match status" value="1"/>
</dbReference>
<evidence type="ECO:0000256" key="8">
    <source>
        <dbReference type="ARBA" id="ARBA00022729"/>
    </source>
</evidence>
<evidence type="ECO:0000256" key="14">
    <source>
        <dbReference type="ARBA" id="ARBA00023136"/>
    </source>
</evidence>
<dbReference type="CDD" id="cd14066">
    <property type="entry name" value="STKc_IRAK"/>
    <property type="match status" value="1"/>
</dbReference>
<evidence type="ECO:0000256" key="4">
    <source>
        <dbReference type="ARBA" id="ARBA00022553"/>
    </source>
</evidence>
<dbReference type="InterPro" id="IPR001611">
    <property type="entry name" value="Leu-rich_rpt"/>
</dbReference>
<evidence type="ECO:0000256" key="13">
    <source>
        <dbReference type="ARBA" id="ARBA00022989"/>
    </source>
</evidence>
<gene>
    <name evidence="23" type="ORF">FH972_006832</name>
</gene>
<comment type="catalytic activity">
    <reaction evidence="17">
        <text>L-seryl-[protein] + ATP = O-phospho-L-seryl-[protein] + ADP + H(+)</text>
        <dbReference type="Rhea" id="RHEA:17989"/>
        <dbReference type="Rhea" id="RHEA-COMP:9863"/>
        <dbReference type="Rhea" id="RHEA-COMP:11604"/>
        <dbReference type="ChEBI" id="CHEBI:15378"/>
        <dbReference type="ChEBI" id="CHEBI:29999"/>
        <dbReference type="ChEBI" id="CHEBI:30616"/>
        <dbReference type="ChEBI" id="CHEBI:83421"/>
        <dbReference type="ChEBI" id="CHEBI:456216"/>
        <dbReference type="EC" id="2.7.11.1"/>
    </reaction>
</comment>
<sequence>MEGSDNWILRLQVEWFFLCFFILVRSTCGQQEEFVSLACCADSNFSDQSTTINWKPDDSWFPNRAGCLHEGYANARIFNIDSGKRCYRLTSTKEHDYLVRGTFLFVDSPRTTLDTSFDVLVGVTGISRVSSSEDSEVEGIFRATKDCIDFCLQKVQGDPYISKLELRPLQNLNYLLGFPSTTILKSVRRTDLGNTGGDIRYPLDKSDRIWKPDTNSMANESILSVNLSNYSGNNATPPLDVLQTALYHSERLEFQESLDQRDYEYRVLLYFFELNETSKPGDRVFDIYINNEKVKGNFDILANGSNYKEVVMDARANGSLNLTLIKASGSLFGPICNAYEILQVQEINQSYGEFDLQVQQTDEKDVEVAWWVRNELLVSNQANEVLESWSGDPCLPKPWKGLACAPSNGSVIITSLNLSSTNLQGSIPLNITQLANIETLNLSYNHFNGSIPEFPYFSMLISVDISNNSLAGSLPESLISLPHLQSLYFGCNPYLDKDLQSMFNSTIRTDNGRCDSNASTHTPQRVSVIATVACGSFLFTVTVGIIFVCIYRRKSMSGGRFDGKGHQLTNNVLIIHSSKDDVSIKSKTIERFTLEYLETVTENYKTLIGEGGFGSVYRGILSDGQEVAVKVRSATSTQGTREFDNEVLLLSQIRHENLVPLLGHCSQNDQQILVYPFMSNGSLQDRLYGEPAKRKTLDWPTRLSIALGAARGLMSLHTFPEGCIIHRDVKSSNILLDHSMSAKVADFGFSKYAPQEGDSCASLEVRGTAGYLDPEYYSTQRLSNKSDVFSFGVVLLEIVTGREPLNIHRPRNEWSLVEWAKPYIRDSKIDEIVDPSIKGGYLAEAMWRVVEVALTCIEPYAAYRPSMVDILRELDEALIIETNASEYMRSIDSMGTSSNHFSIVMEKKIAVPTNSSSPSEPSPLMPQCPSPPRPR</sequence>
<feature type="binding site" evidence="18">
    <location>
        <position position="630"/>
    </location>
    <ligand>
        <name>ATP</name>
        <dbReference type="ChEBI" id="CHEBI:30616"/>
    </ligand>
</feature>
<dbReference type="GO" id="GO:0016020">
    <property type="term" value="C:membrane"/>
    <property type="evidence" value="ECO:0007669"/>
    <property type="project" value="UniProtKB-SubCell"/>
</dbReference>
<evidence type="ECO:0000256" key="6">
    <source>
        <dbReference type="ARBA" id="ARBA00022679"/>
    </source>
</evidence>
<keyword evidence="4" id="KW-0597">Phosphoprotein</keyword>
<dbReference type="Pfam" id="PF07714">
    <property type="entry name" value="PK_Tyr_Ser-Thr"/>
    <property type="match status" value="1"/>
</dbReference>
<keyword evidence="5" id="KW-0433">Leucine-rich repeat</keyword>
<dbReference type="InterPro" id="IPR008271">
    <property type="entry name" value="Ser/Thr_kinase_AS"/>
</dbReference>
<keyword evidence="6" id="KW-0808">Transferase</keyword>
<dbReference type="OrthoDB" id="4062651at2759"/>
<dbReference type="Proteomes" id="UP000327013">
    <property type="component" value="Chromosome 2"/>
</dbReference>
<evidence type="ECO:0000256" key="7">
    <source>
        <dbReference type="ARBA" id="ARBA00022692"/>
    </source>
</evidence>
<dbReference type="Gene3D" id="1.10.510.10">
    <property type="entry name" value="Transferase(Phosphotransferase) domain 1"/>
    <property type="match status" value="1"/>
</dbReference>
<dbReference type="PROSITE" id="PS50011">
    <property type="entry name" value="PROTEIN_KINASE_DOM"/>
    <property type="match status" value="1"/>
</dbReference>
<evidence type="ECO:0000256" key="17">
    <source>
        <dbReference type="ARBA" id="ARBA00048679"/>
    </source>
</evidence>
<dbReference type="EMBL" id="CM017322">
    <property type="protein sequence ID" value="KAE8010464.1"/>
    <property type="molecule type" value="Genomic_DNA"/>
</dbReference>
<comment type="catalytic activity">
    <reaction evidence="16">
        <text>L-threonyl-[protein] + ATP = O-phospho-L-threonyl-[protein] + ADP + H(+)</text>
        <dbReference type="Rhea" id="RHEA:46608"/>
        <dbReference type="Rhea" id="RHEA-COMP:11060"/>
        <dbReference type="Rhea" id="RHEA-COMP:11605"/>
        <dbReference type="ChEBI" id="CHEBI:15378"/>
        <dbReference type="ChEBI" id="CHEBI:30013"/>
        <dbReference type="ChEBI" id="CHEBI:30616"/>
        <dbReference type="ChEBI" id="CHEBI:61977"/>
        <dbReference type="ChEBI" id="CHEBI:456216"/>
        <dbReference type="EC" id="2.7.11.1"/>
    </reaction>
</comment>
<evidence type="ECO:0000256" key="19">
    <source>
        <dbReference type="SAM" id="MobiDB-lite"/>
    </source>
</evidence>
<keyword evidence="14 20" id="KW-0472">Membrane</keyword>
<dbReference type="EC" id="2.7.11.1" evidence="2"/>
<evidence type="ECO:0000256" key="21">
    <source>
        <dbReference type="SAM" id="SignalP"/>
    </source>
</evidence>
<evidence type="ECO:0000256" key="12">
    <source>
        <dbReference type="ARBA" id="ARBA00022840"/>
    </source>
</evidence>
<feature type="transmembrane region" description="Helical" evidence="20">
    <location>
        <begin position="526"/>
        <end position="551"/>
    </location>
</feature>
<feature type="chain" id="PRO_5024399267" description="non-specific serine/threonine protein kinase" evidence="21">
    <location>
        <begin position="30"/>
        <end position="935"/>
    </location>
</feature>
<dbReference type="InterPro" id="IPR032675">
    <property type="entry name" value="LRR_dom_sf"/>
</dbReference>
<evidence type="ECO:0000313" key="23">
    <source>
        <dbReference type="EMBL" id="KAE8010464.1"/>
    </source>
</evidence>
<dbReference type="PANTHER" id="PTHR45631:SF27">
    <property type="entry name" value="PROTEIN KINASE DOMAIN-CONTAINING PROTEIN"/>
    <property type="match status" value="1"/>
</dbReference>
<keyword evidence="9" id="KW-0677">Repeat</keyword>
<dbReference type="FunFam" id="3.30.200.20:FF:000466">
    <property type="entry name" value="Putative LRR receptor-like serine/threonine-protein kinase"/>
    <property type="match status" value="1"/>
</dbReference>
<evidence type="ECO:0000259" key="22">
    <source>
        <dbReference type="PROSITE" id="PS50011"/>
    </source>
</evidence>
<dbReference type="InterPro" id="IPR017441">
    <property type="entry name" value="Protein_kinase_ATP_BS"/>
</dbReference>
<dbReference type="Gene3D" id="3.30.200.20">
    <property type="entry name" value="Phosphorylase Kinase, domain 1"/>
    <property type="match status" value="1"/>
</dbReference>
<evidence type="ECO:0000256" key="11">
    <source>
        <dbReference type="ARBA" id="ARBA00022777"/>
    </source>
</evidence>
<evidence type="ECO:0000256" key="5">
    <source>
        <dbReference type="ARBA" id="ARBA00022614"/>
    </source>
</evidence>
<dbReference type="Gene3D" id="2.60.120.430">
    <property type="entry name" value="Galactose-binding lectin"/>
    <property type="match status" value="1"/>
</dbReference>
<evidence type="ECO:0000313" key="24">
    <source>
        <dbReference type="Proteomes" id="UP000327013"/>
    </source>
</evidence>
<keyword evidence="13 20" id="KW-1133">Transmembrane helix</keyword>
<keyword evidence="11" id="KW-0418">Kinase</keyword>
<comment type="subcellular location">
    <subcellularLocation>
        <location evidence="1">Membrane</location>
        <topology evidence="1">Single-pass membrane protein</topology>
    </subcellularLocation>
</comment>
<keyword evidence="3" id="KW-0723">Serine/threonine-protein kinase</keyword>
<evidence type="ECO:0000256" key="1">
    <source>
        <dbReference type="ARBA" id="ARBA00004167"/>
    </source>
</evidence>
<evidence type="ECO:0000256" key="3">
    <source>
        <dbReference type="ARBA" id="ARBA00022527"/>
    </source>
</evidence>
<dbReference type="InterPro" id="IPR001245">
    <property type="entry name" value="Ser-Thr/Tyr_kinase_cat_dom"/>
</dbReference>
<dbReference type="SUPFAM" id="SSF52058">
    <property type="entry name" value="L domain-like"/>
    <property type="match status" value="1"/>
</dbReference>
<dbReference type="GO" id="GO:0004674">
    <property type="term" value="F:protein serine/threonine kinase activity"/>
    <property type="evidence" value="ECO:0007669"/>
    <property type="project" value="UniProtKB-KW"/>
</dbReference>
<evidence type="ECO:0000256" key="10">
    <source>
        <dbReference type="ARBA" id="ARBA00022741"/>
    </source>
</evidence>
<evidence type="ECO:0000256" key="20">
    <source>
        <dbReference type="SAM" id="Phobius"/>
    </source>
</evidence>
<dbReference type="InterPro" id="IPR000719">
    <property type="entry name" value="Prot_kinase_dom"/>
</dbReference>
<name>A0A5N6QTS4_9ROSI</name>
<keyword evidence="12 18" id="KW-0067">ATP-binding</keyword>
<evidence type="ECO:0000256" key="2">
    <source>
        <dbReference type="ARBA" id="ARBA00012513"/>
    </source>
</evidence>
<keyword evidence="15" id="KW-0675">Receptor</keyword>